<keyword evidence="1" id="KW-0732">Signal</keyword>
<evidence type="ECO:0000313" key="3">
    <source>
        <dbReference type="Proteomes" id="UP000477722"/>
    </source>
</evidence>
<dbReference type="Proteomes" id="UP000477722">
    <property type="component" value="Unassembled WGS sequence"/>
</dbReference>
<feature type="signal peptide" evidence="1">
    <location>
        <begin position="1"/>
        <end position="35"/>
    </location>
</feature>
<dbReference type="EMBL" id="JAAKZZ010000064">
    <property type="protein sequence ID" value="NGO68550.1"/>
    <property type="molecule type" value="Genomic_DNA"/>
</dbReference>
<dbReference type="RefSeq" id="WP_165298253.1">
    <property type="nucleotide sequence ID" value="NZ_JAAKZZ010000064.1"/>
</dbReference>
<feature type="chain" id="PRO_5039729457" description="Superoxide dismutase" evidence="1">
    <location>
        <begin position="36"/>
        <end position="355"/>
    </location>
</feature>
<dbReference type="PROSITE" id="PS51318">
    <property type="entry name" value="TAT"/>
    <property type="match status" value="1"/>
</dbReference>
<accession>A0A6G4WV99</accession>
<dbReference type="AlphaFoldDB" id="A0A6G4WV99"/>
<dbReference type="InterPro" id="IPR006311">
    <property type="entry name" value="TAT_signal"/>
</dbReference>
<evidence type="ECO:0008006" key="4">
    <source>
        <dbReference type="Google" id="ProtNLM"/>
    </source>
</evidence>
<keyword evidence="3" id="KW-1185">Reference proteome</keyword>
<dbReference type="Gene3D" id="2.120.10.30">
    <property type="entry name" value="TolB, C-terminal domain"/>
    <property type="match status" value="1"/>
</dbReference>
<evidence type="ECO:0000256" key="1">
    <source>
        <dbReference type="SAM" id="SignalP"/>
    </source>
</evidence>
<protein>
    <recommendedName>
        <fullName evidence="4">Superoxide dismutase</fullName>
    </recommendedName>
</protein>
<sequence length="355" mass="37655">MSTRTTSRRAIRRRALVTLTTMSAALAAFTFPAGATTVAAATTTVDQCPYLESAAHTAVPHTVATAAHTDARTITIDDTCAYPESVAADHDYIYTGNISNGTIYRGRIGAKTLEPFLPGGQDGRSQATGIKTTGNRLLVAGAFKGNFFVYTKTGKLVSSYSVPKSTDPTLVNDAAVAANGDVYITDSFRAVVYRIPAAEVHAPATGVHRTLQVAYHLPDYVPDQSNGNGIVTSPDGKSLIIGYWSSGALYRLTLATGEIRKVDAPPLHSADGIARRGNTLYIARSVDNTIATVRLSRGGTRGTVVSERTYPGADTTTGIAVVRNRLVVTNSQMDTFLYHDPLTSSVFTLASLPVH</sequence>
<gene>
    <name evidence="2" type="ORF">G5C65_09325</name>
</gene>
<proteinExistence type="predicted"/>
<dbReference type="SUPFAM" id="SSF63829">
    <property type="entry name" value="Calcium-dependent phosphotriesterase"/>
    <property type="match status" value="1"/>
</dbReference>
<dbReference type="InterPro" id="IPR011042">
    <property type="entry name" value="6-blade_b-propeller_TolB-like"/>
</dbReference>
<reference evidence="2 3" key="1">
    <citation type="submission" date="2020-02" db="EMBL/GenBank/DDBJ databases">
        <title>Whole-genome analyses of novel actinobacteria.</title>
        <authorList>
            <person name="Sahin N."/>
            <person name="Tatar D."/>
        </authorList>
    </citation>
    <scope>NUCLEOTIDE SEQUENCE [LARGE SCALE GENOMIC DNA]</scope>
    <source>
        <strain evidence="2 3">SB3404</strain>
    </source>
</reference>
<comment type="caution">
    <text evidence="2">The sequence shown here is derived from an EMBL/GenBank/DDBJ whole genome shotgun (WGS) entry which is preliminary data.</text>
</comment>
<name>A0A6G4WV99_9ACTN</name>
<organism evidence="2 3">
    <name type="scientific">Streptomyces boncukensis</name>
    <dbReference type="NCBI Taxonomy" id="2711219"/>
    <lineage>
        <taxon>Bacteria</taxon>
        <taxon>Bacillati</taxon>
        <taxon>Actinomycetota</taxon>
        <taxon>Actinomycetes</taxon>
        <taxon>Kitasatosporales</taxon>
        <taxon>Streptomycetaceae</taxon>
        <taxon>Streptomyces</taxon>
    </lineage>
</organism>
<evidence type="ECO:0000313" key="2">
    <source>
        <dbReference type="EMBL" id="NGO68550.1"/>
    </source>
</evidence>